<dbReference type="InterPro" id="IPR027417">
    <property type="entry name" value="P-loop_NTPase"/>
</dbReference>
<dbReference type="RefSeq" id="WP_152299683.1">
    <property type="nucleotide sequence ID" value="NZ_CP041166.1"/>
</dbReference>
<keyword evidence="1" id="KW-0812">Transmembrane</keyword>
<keyword evidence="1" id="KW-0472">Membrane</keyword>
<feature type="transmembrane region" description="Helical" evidence="1">
    <location>
        <begin position="207"/>
        <end position="230"/>
    </location>
</feature>
<proteinExistence type="predicted"/>
<feature type="domain" description="Zona occludens toxin N-terminal" evidence="2">
    <location>
        <begin position="1"/>
        <end position="198"/>
    </location>
</feature>
<keyword evidence="1" id="KW-1133">Transmembrane helix</keyword>
<gene>
    <name evidence="3" type="ORF">FJR47_06730</name>
</gene>
<dbReference type="SUPFAM" id="SSF52540">
    <property type="entry name" value="P-loop containing nucleoside triphosphate hydrolases"/>
    <property type="match status" value="1"/>
</dbReference>
<protein>
    <recommendedName>
        <fullName evidence="2">Zona occludens toxin N-terminal domain-containing protein</fullName>
    </recommendedName>
</protein>
<evidence type="ECO:0000259" key="2">
    <source>
        <dbReference type="Pfam" id="PF05707"/>
    </source>
</evidence>
<dbReference type="Proteomes" id="UP000326061">
    <property type="component" value="Chromosome"/>
</dbReference>
<dbReference type="InterPro" id="IPR008900">
    <property type="entry name" value="Zot_N"/>
</dbReference>
<evidence type="ECO:0000313" key="4">
    <source>
        <dbReference type="Proteomes" id="UP000326061"/>
    </source>
</evidence>
<keyword evidence="4" id="KW-1185">Reference proteome</keyword>
<dbReference type="AlphaFoldDB" id="A0AAJ4A478"/>
<organism evidence="3 4">
    <name type="scientific">Sulfurimonas xiamenensis</name>
    <dbReference type="NCBI Taxonomy" id="2590021"/>
    <lineage>
        <taxon>Bacteria</taxon>
        <taxon>Pseudomonadati</taxon>
        <taxon>Campylobacterota</taxon>
        <taxon>Epsilonproteobacteria</taxon>
        <taxon>Campylobacterales</taxon>
        <taxon>Sulfurimonadaceae</taxon>
        <taxon>Sulfurimonas</taxon>
    </lineage>
</organism>
<accession>A0AAJ4A478</accession>
<sequence length="362" mass="42788">MIVYLVGVPGSGKTYKAVYTIFNNFSTDEKAKKDVKKDYYNCYTNINEFKFDKVHDVNPLDFDDLKRKLKQLHRYYKDKVTDEFLIEKCKEYEIYKTLFVIDECHNIFDKNDPVLIWWLSYHRHLYQDIFLITQNLSLVFGKYKSFSEYFYRAKATTVSLNRNTFKYDVYINSRLSMNARSHTEKLPKVKEVFELYQSGDSVNSKNILVRFIIFSLIMIFLGVVFAYAYFSDSYPEEVFDNKPIDNNSTSVVIDKNSQNVSASSINSHDSIDPNNRQFFNLTCNNTNCYNKDILLPLALLEYFIKNQSITFFYSVKINKNSSKFYLDSTDDFYKYISNKRRKDDDYKTVDDTSTHSSVFSSK</sequence>
<evidence type="ECO:0000256" key="1">
    <source>
        <dbReference type="SAM" id="Phobius"/>
    </source>
</evidence>
<dbReference type="EMBL" id="CP041166">
    <property type="protein sequence ID" value="QFR43620.1"/>
    <property type="molecule type" value="Genomic_DNA"/>
</dbReference>
<dbReference type="Gene3D" id="3.40.50.300">
    <property type="entry name" value="P-loop containing nucleotide triphosphate hydrolases"/>
    <property type="match status" value="1"/>
</dbReference>
<reference evidence="4" key="1">
    <citation type="submission" date="2019-06" db="EMBL/GenBank/DDBJ databases">
        <title>Sulfurimonas gotlandica sp. nov., a chemoautotrophic and psychrotolerant epsilonproteobacterium isolated from a pelagic redoxcline, and an emended description of the genus Sulfurimonas.</title>
        <authorList>
            <person name="Wang S."/>
            <person name="Jiang L."/>
            <person name="Shao Z."/>
        </authorList>
    </citation>
    <scope>NUCLEOTIDE SEQUENCE [LARGE SCALE GENOMIC DNA]</scope>
    <source>
        <strain evidence="4">1-1N</strain>
    </source>
</reference>
<dbReference type="Pfam" id="PF05707">
    <property type="entry name" value="Zot"/>
    <property type="match status" value="1"/>
</dbReference>
<name>A0AAJ4A478_9BACT</name>
<evidence type="ECO:0000313" key="3">
    <source>
        <dbReference type="EMBL" id="QFR43620.1"/>
    </source>
</evidence>
<dbReference type="KEGG" id="suln:FJR47_06730"/>